<dbReference type="EMBL" id="VSRR010044841">
    <property type="protein sequence ID" value="MPC77027.1"/>
    <property type="molecule type" value="Genomic_DNA"/>
</dbReference>
<sequence length="150" mass="18090">MFTGDMAEEEGEEDAIYNFKKKLYEIEPSEDPQLEERRQRALYAKRNRDMKKRMQMKLQNEVSTMSATKEKYHTDLTRLYDLTQTQQYKIEELEQRLLDCHQQLMEKEGHIRRSRERISHLMGHLEIIAEGLDENNLSRRMLLSLLSQMH</sequence>
<protein>
    <submittedName>
        <fullName evidence="1">Uncharacterized protein</fullName>
    </submittedName>
</protein>
<accession>A0A5B7I6A6</accession>
<proteinExistence type="predicted"/>
<dbReference type="Proteomes" id="UP000324222">
    <property type="component" value="Unassembled WGS sequence"/>
</dbReference>
<dbReference type="AlphaFoldDB" id="A0A5B7I6A6"/>
<name>A0A5B7I6A6_PORTR</name>
<reference evidence="1 2" key="1">
    <citation type="submission" date="2019-05" db="EMBL/GenBank/DDBJ databases">
        <title>Another draft genome of Portunus trituberculatus and its Hox gene families provides insights of decapod evolution.</title>
        <authorList>
            <person name="Jeong J.-H."/>
            <person name="Song I."/>
            <person name="Kim S."/>
            <person name="Choi T."/>
            <person name="Kim D."/>
            <person name="Ryu S."/>
            <person name="Kim W."/>
        </authorList>
    </citation>
    <scope>NUCLEOTIDE SEQUENCE [LARGE SCALE GENOMIC DNA]</scope>
    <source>
        <tissue evidence="1">Muscle</tissue>
    </source>
</reference>
<organism evidence="1 2">
    <name type="scientific">Portunus trituberculatus</name>
    <name type="common">Swimming crab</name>
    <name type="synonym">Neptunus trituberculatus</name>
    <dbReference type="NCBI Taxonomy" id="210409"/>
    <lineage>
        <taxon>Eukaryota</taxon>
        <taxon>Metazoa</taxon>
        <taxon>Ecdysozoa</taxon>
        <taxon>Arthropoda</taxon>
        <taxon>Crustacea</taxon>
        <taxon>Multicrustacea</taxon>
        <taxon>Malacostraca</taxon>
        <taxon>Eumalacostraca</taxon>
        <taxon>Eucarida</taxon>
        <taxon>Decapoda</taxon>
        <taxon>Pleocyemata</taxon>
        <taxon>Brachyura</taxon>
        <taxon>Eubrachyura</taxon>
        <taxon>Portunoidea</taxon>
        <taxon>Portunidae</taxon>
        <taxon>Portuninae</taxon>
        <taxon>Portunus</taxon>
    </lineage>
</organism>
<keyword evidence="2" id="KW-1185">Reference proteome</keyword>
<evidence type="ECO:0000313" key="2">
    <source>
        <dbReference type="Proteomes" id="UP000324222"/>
    </source>
</evidence>
<evidence type="ECO:0000313" key="1">
    <source>
        <dbReference type="EMBL" id="MPC77027.1"/>
    </source>
</evidence>
<comment type="caution">
    <text evidence="1">The sequence shown here is derived from an EMBL/GenBank/DDBJ whole genome shotgun (WGS) entry which is preliminary data.</text>
</comment>
<gene>
    <name evidence="1" type="ORF">E2C01_071466</name>
</gene>